<name>A0ABU3D8G6_9FLAO</name>
<evidence type="ECO:0000313" key="2">
    <source>
        <dbReference type="Proteomes" id="UP001262582"/>
    </source>
</evidence>
<dbReference type="PANTHER" id="PTHR38477">
    <property type="entry name" value="HYPOTHETICAL EXPORTED PROTEIN"/>
    <property type="match status" value="1"/>
</dbReference>
<keyword evidence="2" id="KW-1185">Reference proteome</keyword>
<dbReference type="RefSeq" id="WP_311504155.1">
    <property type="nucleotide sequence ID" value="NZ_JAVRHK010000012.1"/>
</dbReference>
<dbReference type="Pfam" id="PF13645">
    <property type="entry name" value="YkuD_2"/>
    <property type="match status" value="1"/>
</dbReference>
<dbReference type="InterPro" id="IPR005490">
    <property type="entry name" value="LD_TPept_cat_dom"/>
</dbReference>
<evidence type="ECO:0000313" key="1">
    <source>
        <dbReference type="EMBL" id="MDT0677812.1"/>
    </source>
</evidence>
<reference evidence="1 2" key="1">
    <citation type="submission" date="2023-09" db="EMBL/GenBank/DDBJ databases">
        <authorList>
            <person name="Rey-Velasco X."/>
        </authorList>
    </citation>
    <scope>NUCLEOTIDE SEQUENCE [LARGE SCALE GENOMIC DNA]</scope>
    <source>
        <strain evidence="1 2">F117</strain>
    </source>
</reference>
<protein>
    <submittedName>
        <fullName evidence="1">Murein L,D-transpeptidase catalytic domain family protein</fullName>
    </submittedName>
</protein>
<accession>A0ABU3D8G6</accession>
<gene>
    <name evidence="1" type="ORF">RM539_14595</name>
</gene>
<sequence>MTYRFLTVVAVLCFSFAFTGKEELNKENVKDSRSEFVSSKTLKSTGLSFKEKVTNAYDAFIKNNASMPAPEVFEEGMKGYFKLEKEGAVTKKILTIVDFDLSSKKKRMWILDMENQKVLFNTYTSHGKNTGGEFANSFSNTVNSLQSSLGFYVTGETYYGKNGLSLFIDGKEKGFNSNARKRYVVIHGADYATSAFIKKYGRLGRSYGCPAVPNSLAKKLINTIKGESVVYIHKNSGNYQQKSAYLNYTAA</sequence>
<dbReference type="CDD" id="cd16913">
    <property type="entry name" value="YkuD_like"/>
    <property type="match status" value="1"/>
</dbReference>
<organism evidence="1 2">
    <name type="scientific">Autumnicola musiva</name>
    <dbReference type="NCBI Taxonomy" id="3075589"/>
    <lineage>
        <taxon>Bacteria</taxon>
        <taxon>Pseudomonadati</taxon>
        <taxon>Bacteroidota</taxon>
        <taxon>Flavobacteriia</taxon>
        <taxon>Flavobacteriales</taxon>
        <taxon>Flavobacteriaceae</taxon>
        <taxon>Autumnicola</taxon>
    </lineage>
</organism>
<dbReference type="EMBL" id="JAVRHK010000012">
    <property type="protein sequence ID" value="MDT0677812.1"/>
    <property type="molecule type" value="Genomic_DNA"/>
</dbReference>
<dbReference type="InterPro" id="IPR032676">
    <property type="entry name" value="YkuD_2"/>
</dbReference>
<comment type="caution">
    <text evidence="1">The sequence shown here is derived from an EMBL/GenBank/DDBJ whole genome shotgun (WGS) entry which is preliminary data.</text>
</comment>
<dbReference type="PANTHER" id="PTHR38477:SF1">
    <property type="entry name" value="MUREIN L,D-TRANSPEPTIDASE CATALYTIC DOMAIN FAMILY PROTEIN"/>
    <property type="match status" value="1"/>
</dbReference>
<dbReference type="Proteomes" id="UP001262582">
    <property type="component" value="Unassembled WGS sequence"/>
</dbReference>
<proteinExistence type="predicted"/>